<organism evidence="2 3">
    <name type="scientific">Cohaesibacter celericrescens</name>
    <dbReference type="NCBI Taxonomy" id="2067669"/>
    <lineage>
        <taxon>Bacteria</taxon>
        <taxon>Pseudomonadati</taxon>
        <taxon>Pseudomonadota</taxon>
        <taxon>Alphaproteobacteria</taxon>
        <taxon>Hyphomicrobiales</taxon>
        <taxon>Cohaesibacteraceae</taxon>
    </lineage>
</organism>
<dbReference type="Proteomes" id="UP000234881">
    <property type="component" value="Unassembled WGS sequence"/>
</dbReference>
<name>A0A2N5XK11_9HYPH</name>
<evidence type="ECO:0000313" key="2">
    <source>
        <dbReference type="EMBL" id="PLW74853.1"/>
    </source>
</evidence>
<dbReference type="PANTHER" id="PTHR12526">
    <property type="entry name" value="GLYCOSYLTRANSFERASE"/>
    <property type="match status" value="1"/>
</dbReference>
<comment type="caution">
    <text evidence="2">The sequence shown here is derived from an EMBL/GenBank/DDBJ whole genome shotgun (WGS) entry which is preliminary data.</text>
</comment>
<gene>
    <name evidence="2" type="ORF">C0081_21260</name>
</gene>
<evidence type="ECO:0000259" key="1">
    <source>
        <dbReference type="Pfam" id="PF00534"/>
    </source>
</evidence>
<keyword evidence="3" id="KW-1185">Reference proteome</keyword>
<dbReference type="EMBL" id="PKUQ01000055">
    <property type="protein sequence ID" value="PLW74853.1"/>
    <property type="molecule type" value="Genomic_DNA"/>
</dbReference>
<dbReference type="Pfam" id="PF00534">
    <property type="entry name" value="Glycos_transf_1"/>
    <property type="match status" value="1"/>
</dbReference>
<accession>A0A2N5XK11</accession>
<dbReference type="InterPro" id="IPR001296">
    <property type="entry name" value="Glyco_trans_1"/>
</dbReference>
<dbReference type="OrthoDB" id="9801573at2"/>
<sequence>MEPFKLSNGNPTRILAIHQGAELYGSDRSFAQCVQGIRKAFPDAQLDVKLGHNGPLEEFLRPHSDKIIIDDLWIARKSRLFRLVLLGGPHLLWNVIRHARDIWNYDLIYINTIVVLDYVILSLVMPKSSVIHVREIPDDSAFGKLMKFIVRSSKSLLICNSRATLEAYQPVKAGHGLVIHNGVNVERATMKKREKQDSFNIVVLGRISSWKGQDLLLHAIAQMPEKLKQRVKLKIIGSAFEGNEHLERELHDFVAANALETIVEFVPFTQNVSAFYGWADLVVNPSRKAEPFGRVIVEAMANALPVVAAAHGGPLEIVENDKTGLLFTPNDASSLADSLARLAQDADLCTEFRENGYKKYIEDFTEEKMQTKLVDAIKTWIKH</sequence>
<dbReference type="CDD" id="cd03801">
    <property type="entry name" value="GT4_PimA-like"/>
    <property type="match status" value="1"/>
</dbReference>
<dbReference type="SUPFAM" id="SSF53756">
    <property type="entry name" value="UDP-Glycosyltransferase/glycogen phosphorylase"/>
    <property type="match status" value="1"/>
</dbReference>
<dbReference type="Gene3D" id="3.40.50.2000">
    <property type="entry name" value="Glycogen Phosphorylase B"/>
    <property type="match status" value="2"/>
</dbReference>
<proteinExistence type="predicted"/>
<dbReference type="GO" id="GO:0016757">
    <property type="term" value="F:glycosyltransferase activity"/>
    <property type="evidence" value="ECO:0007669"/>
    <property type="project" value="InterPro"/>
</dbReference>
<evidence type="ECO:0000313" key="3">
    <source>
        <dbReference type="Proteomes" id="UP000234881"/>
    </source>
</evidence>
<feature type="domain" description="Glycosyl transferase family 1" evidence="1">
    <location>
        <begin position="191"/>
        <end position="358"/>
    </location>
</feature>
<dbReference type="AlphaFoldDB" id="A0A2N5XK11"/>
<protein>
    <recommendedName>
        <fullName evidence="1">Glycosyl transferase family 1 domain-containing protein</fullName>
    </recommendedName>
</protein>
<reference evidence="2 3" key="1">
    <citation type="submission" date="2018-01" db="EMBL/GenBank/DDBJ databases">
        <title>The draft genome sequence of Cohaesibacter sp. H1304.</title>
        <authorList>
            <person name="Wang N.-N."/>
            <person name="Du Z.-J."/>
        </authorList>
    </citation>
    <scope>NUCLEOTIDE SEQUENCE [LARGE SCALE GENOMIC DNA]</scope>
    <source>
        <strain evidence="2 3">H1304</strain>
    </source>
</reference>